<dbReference type="InterPro" id="IPR001841">
    <property type="entry name" value="Znf_RING"/>
</dbReference>
<dbReference type="GO" id="GO:0006694">
    <property type="term" value="P:steroid biosynthetic process"/>
    <property type="evidence" value="ECO:0007669"/>
    <property type="project" value="InterPro"/>
</dbReference>
<evidence type="ECO:0000256" key="4">
    <source>
        <dbReference type="ARBA" id="ARBA00012483"/>
    </source>
</evidence>
<reference evidence="18 19" key="1">
    <citation type="submission" date="2024-02" db="EMBL/GenBank/DDBJ databases">
        <title>de novo genome assembly of Solanum bulbocastanum strain 11H21.</title>
        <authorList>
            <person name="Hosaka A.J."/>
        </authorList>
    </citation>
    <scope>NUCLEOTIDE SEQUENCE [LARGE SCALE GENOMIC DNA]</scope>
    <source>
        <tissue evidence="18">Young leaves</tissue>
    </source>
</reference>
<keyword evidence="9" id="KW-0833">Ubl conjugation pathway</keyword>
<dbReference type="FunFam" id="3.30.40.10:FF:000187">
    <property type="entry name" value="E3 ubiquitin-protein ligase ATL6"/>
    <property type="match status" value="1"/>
</dbReference>
<evidence type="ECO:0000256" key="6">
    <source>
        <dbReference type="ARBA" id="ARBA00022692"/>
    </source>
</evidence>
<comment type="similarity">
    <text evidence="15">Belongs to the RING-type zinc finger family. ATL subfamily.</text>
</comment>
<dbReference type="AlphaFoldDB" id="A0AAN8TB08"/>
<evidence type="ECO:0000256" key="12">
    <source>
        <dbReference type="ARBA" id="ARBA00022989"/>
    </source>
</evidence>
<comment type="caution">
    <text evidence="18">The sequence shown here is derived from an EMBL/GenBank/DDBJ whole genome shotgun (WGS) entry which is preliminary data.</text>
</comment>
<dbReference type="CDD" id="cd08958">
    <property type="entry name" value="FR_SDR_e"/>
    <property type="match status" value="1"/>
</dbReference>
<feature type="domain" description="RING-type" evidence="17">
    <location>
        <begin position="332"/>
        <end position="373"/>
    </location>
</feature>
<comment type="catalytic activity">
    <reaction evidence="1">
        <text>S-ubiquitinyl-[E2 ubiquitin-conjugating enzyme]-L-cysteine + [acceptor protein]-L-lysine = [E2 ubiquitin-conjugating enzyme]-L-cysteine + N(6)-ubiquitinyl-[acceptor protein]-L-lysine.</text>
        <dbReference type="EC" id="2.3.2.27"/>
    </reaction>
</comment>
<evidence type="ECO:0000256" key="14">
    <source>
        <dbReference type="ARBA" id="ARBA00023136"/>
    </source>
</evidence>
<evidence type="ECO:0000256" key="10">
    <source>
        <dbReference type="ARBA" id="ARBA00022833"/>
    </source>
</evidence>
<evidence type="ECO:0000259" key="17">
    <source>
        <dbReference type="PROSITE" id="PS50089"/>
    </source>
</evidence>
<sequence>MAPTSLCCISSTVCVMGSSTQFGSSLIIRLLEKGFTVHAAIQNHGDEVELMSICDKKRLKVFCLDLFDYHSIIDALKGCSCLFYSFEPPKDHSTTYDEYMAEIEVRAAHNVLEACAHIDTIEKVVFTSSATAIIWGFDDNKTLSHVDLDEKHWSDINFCRKYKLWYALSKTLAEKTAWSLAMDRGINMVSINSGLLMDRDLNIKNPYLKGAKEMYENGVFVSVDVDFLVDAHICVYEDVSSYGRYLCFNHIINTIDDAINLANNYKLSPLPSSPPRCFMQHILDSWYITVAGYPICPTKNDKGLDPLIIQSFPTFIYSSVQDYGEGKFGIECAICLVEFVDNSFIRLLTCNHVFHQECIDYWLKSHKTCPVCRANLDSVQCTKHQLCMGSRRQSVNDPMHDMSNEGESSENACNMIINYENIINNDEKGCNSGTTTMTTPSTERVELQENGEKFTRSRSTGHSIIIIRENEDRFTMRLPQHVIKAKNMKGHNTMRSCINFGEMNSKTISENFRFGEVLRLSSFLNKV</sequence>
<keyword evidence="11" id="KW-0521">NADP</keyword>
<keyword evidence="6" id="KW-0812">Transmembrane</keyword>
<dbReference type="InterPro" id="IPR002225">
    <property type="entry name" value="3Beta_OHSteriod_DH/Estase"/>
</dbReference>
<keyword evidence="8 16" id="KW-0863">Zinc-finger</keyword>
<evidence type="ECO:0000256" key="9">
    <source>
        <dbReference type="ARBA" id="ARBA00022786"/>
    </source>
</evidence>
<dbReference type="GO" id="GO:0016616">
    <property type="term" value="F:oxidoreductase activity, acting on the CH-OH group of donors, NAD or NADP as acceptor"/>
    <property type="evidence" value="ECO:0007669"/>
    <property type="project" value="InterPro"/>
</dbReference>
<protein>
    <recommendedName>
        <fullName evidence="4">RING-type E3 ubiquitin transferase</fullName>
        <ecNumber evidence="4">2.3.2.27</ecNumber>
    </recommendedName>
</protein>
<dbReference type="SMART" id="SM00184">
    <property type="entry name" value="RING"/>
    <property type="match status" value="1"/>
</dbReference>
<evidence type="ECO:0000256" key="7">
    <source>
        <dbReference type="ARBA" id="ARBA00022723"/>
    </source>
</evidence>
<dbReference type="Proteomes" id="UP001371456">
    <property type="component" value="Unassembled WGS sequence"/>
</dbReference>
<dbReference type="PANTHER" id="PTHR10366:SF740">
    <property type="entry name" value="NAD(P)-BINDING DOMAIN-CONTAINING PROTEIN"/>
    <property type="match status" value="1"/>
</dbReference>
<keyword evidence="19" id="KW-1185">Reference proteome</keyword>
<evidence type="ECO:0000256" key="16">
    <source>
        <dbReference type="PROSITE-ProRule" id="PRU00175"/>
    </source>
</evidence>
<organism evidence="18 19">
    <name type="scientific">Solanum bulbocastanum</name>
    <name type="common">Wild potato</name>
    <dbReference type="NCBI Taxonomy" id="147425"/>
    <lineage>
        <taxon>Eukaryota</taxon>
        <taxon>Viridiplantae</taxon>
        <taxon>Streptophyta</taxon>
        <taxon>Embryophyta</taxon>
        <taxon>Tracheophyta</taxon>
        <taxon>Spermatophyta</taxon>
        <taxon>Magnoliopsida</taxon>
        <taxon>eudicotyledons</taxon>
        <taxon>Gunneridae</taxon>
        <taxon>Pentapetalae</taxon>
        <taxon>asterids</taxon>
        <taxon>lamiids</taxon>
        <taxon>Solanales</taxon>
        <taxon>Solanaceae</taxon>
        <taxon>Solanoideae</taxon>
        <taxon>Solaneae</taxon>
        <taxon>Solanum</taxon>
    </lineage>
</organism>
<evidence type="ECO:0000256" key="13">
    <source>
        <dbReference type="ARBA" id="ARBA00023002"/>
    </source>
</evidence>
<keyword evidence="5" id="KW-0808">Transferase</keyword>
<gene>
    <name evidence="18" type="ORF">RDI58_019498</name>
</gene>
<name>A0AAN8TB08_SOLBU</name>
<dbReference type="PANTHER" id="PTHR10366">
    <property type="entry name" value="NAD DEPENDENT EPIMERASE/DEHYDRATASE"/>
    <property type="match status" value="1"/>
</dbReference>
<comment type="subcellular location">
    <subcellularLocation>
        <location evidence="2">Membrane</location>
        <topology evidence="2">Single-pass membrane protein</topology>
    </subcellularLocation>
</comment>
<dbReference type="GO" id="GO:0008270">
    <property type="term" value="F:zinc ion binding"/>
    <property type="evidence" value="ECO:0007669"/>
    <property type="project" value="UniProtKB-KW"/>
</dbReference>
<evidence type="ECO:0000256" key="5">
    <source>
        <dbReference type="ARBA" id="ARBA00022679"/>
    </source>
</evidence>
<dbReference type="Gene3D" id="3.40.50.720">
    <property type="entry name" value="NAD(P)-binding Rossmann-like Domain"/>
    <property type="match status" value="1"/>
</dbReference>
<keyword evidence="10" id="KW-0862">Zinc</keyword>
<dbReference type="GO" id="GO:0016020">
    <property type="term" value="C:membrane"/>
    <property type="evidence" value="ECO:0007669"/>
    <property type="project" value="UniProtKB-SubCell"/>
</dbReference>
<evidence type="ECO:0000313" key="19">
    <source>
        <dbReference type="Proteomes" id="UP001371456"/>
    </source>
</evidence>
<keyword evidence="12" id="KW-1133">Transmembrane helix</keyword>
<dbReference type="Pfam" id="PF13639">
    <property type="entry name" value="zf-RING_2"/>
    <property type="match status" value="1"/>
</dbReference>
<dbReference type="CDD" id="cd16454">
    <property type="entry name" value="RING-H2_PA-TM-RING"/>
    <property type="match status" value="1"/>
</dbReference>
<dbReference type="Pfam" id="PF01073">
    <property type="entry name" value="3Beta_HSD"/>
    <property type="match status" value="1"/>
</dbReference>
<comment type="pathway">
    <text evidence="3">Protein modification; protein ubiquitination.</text>
</comment>
<evidence type="ECO:0000256" key="3">
    <source>
        <dbReference type="ARBA" id="ARBA00004906"/>
    </source>
</evidence>
<evidence type="ECO:0000256" key="8">
    <source>
        <dbReference type="ARBA" id="ARBA00022771"/>
    </source>
</evidence>
<dbReference type="SUPFAM" id="SSF51735">
    <property type="entry name" value="NAD(P)-binding Rossmann-fold domains"/>
    <property type="match status" value="1"/>
</dbReference>
<evidence type="ECO:0000256" key="2">
    <source>
        <dbReference type="ARBA" id="ARBA00004167"/>
    </source>
</evidence>
<dbReference type="Gene3D" id="3.30.40.10">
    <property type="entry name" value="Zinc/RING finger domain, C3HC4 (zinc finger)"/>
    <property type="match status" value="1"/>
</dbReference>
<dbReference type="EC" id="2.3.2.27" evidence="4"/>
<proteinExistence type="inferred from homology"/>
<dbReference type="PROSITE" id="PS50089">
    <property type="entry name" value="ZF_RING_2"/>
    <property type="match status" value="1"/>
</dbReference>
<accession>A0AAN8TB08</accession>
<keyword evidence="14" id="KW-0472">Membrane</keyword>
<keyword evidence="7" id="KW-0479">Metal-binding</keyword>
<dbReference type="GO" id="GO:0061630">
    <property type="term" value="F:ubiquitin protein ligase activity"/>
    <property type="evidence" value="ECO:0007669"/>
    <property type="project" value="UniProtKB-EC"/>
</dbReference>
<dbReference type="SUPFAM" id="SSF57850">
    <property type="entry name" value="RING/U-box"/>
    <property type="match status" value="1"/>
</dbReference>
<keyword evidence="13" id="KW-0560">Oxidoreductase</keyword>
<dbReference type="InterPro" id="IPR013083">
    <property type="entry name" value="Znf_RING/FYVE/PHD"/>
</dbReference>
<evidence type="ECO:0000256" key="15">
    <source>
        <dbReference type="ARBA" id="ARBA00024209"/>
    </source>
</evidence>
<dbReference type="EMBL" id="JBANQN010000008">
    <property type="protein sequence ID" value="KAK6781702.1"/>
    <property type="molecule type" value="Genomic_DNA"/>
</dbReference>
<evidence type="ECO:0000256" key="11">
    <source>
        <dbReference type="ARBA" id="ARBA00022857"/>
    </source>
</evidence>
<dbReference type="InterPro" id="IPR050425">
    <property type="entry name" value="NAD(P)_dehydrat-like"/>
</dbReference>
<evidence type="ECO:0000313" key="18">
    <source>
        <dbReference type="EMBL" id="KAK6781702.1"/>
    </source>
</evidence>
<evidence type="ECO:0000256" key="1">
    <source>
        <dbReference type="ARBA" id="ARBA00000900"/>
    </source>
</evidence>
<dbReference type="InterPro" id="IPR036291">
    <property type="entry name" value="NAD(P)-bd_dom_sf"/>
</dbReference>